<dbReference type="OMA" id="HAIDWNY"/>
<name>K0S3T8_THAOC</name>
<dbReference type="AlphaFoldDB" id="K0S3T8"/>
<dbReference type="Proteomes" id="UP000266841">
    <property type="component" value="Unassembled WGS sequence"/>
</dbReference>
<dbReference type="OrthoDB" id="40547at2759"/>
<protein>
    <submittedName>
        <fullName evidence="1">Uncharacterized protein</fullName>
    </submittedName>
</protein>
<evidence type="ECO:0000313" key="2">
    <source>
        <dbReference type="Proteomes" id="UP000266841"/>
    </source>
</evidence>
<comment type="caution">
    <text evidence="1">The sequence shown here is derived from an EMBL/GenBank/DDBJ whole genome shotgun (WGS) entry which is preliminary data.</text>
</comment>
<keyword evidence="2" id="KW-1185">Reference proteome</keyword>
<reference evidence="1 2" key="1">
    <citation type="journal article" date="2012" name="Genome Biol.">
        <title>Genome and low-iron response of an oceanic diatom adapted to chronic iron limitation.</title>
        <authorList>
            <person name="Lommer M."/>
            <person name="Specht M."/>
            <person name="Roy A.S."/>
            <person name="Kraemer L."/>
            <person name="Andreson R."/>
            <person name="Gutowska M.A."/>
            <person name="Wolf J."/>
            <person name="Bergner S.V."/>
            <person name="Schilhabel M.B."/>
            <person name="Klostermeier U.C."/>
            <person name="Beiko R.G."/>
            <person name="Rosenstiel P."/>
            <person name="Hippler M."/>
            <person name="Laroche J."/>
        </authorList>
    </citation>
    <scope>NUCLEOTIDE SEQUENCE [LARGE SCALE GENOMIC DNA]</scope>
    <source>
        <strain evidence="1 2">CCMP1005</strain>
    </source>
</reference>
<dbReference type="eggNOG" id="ENOG502S355">
    <property type="taxonomic scope" value="Eukaryota"/>
</dbReference>
<accession>K0S3T8</accession>
<dbReference type="EMBL" id="AGNL01022744">
    <property type="protein sequence ID" value="EJK59524.1"/>
    <property type="molecule type" value="Genomic_DNA"/>
</dbReference>
<gene>
    <name evidence="1" type="ORF">THAOC_20234</name>
</gene>
<organism evidence="1 2">
    <name type="scientific">Thalassiosira oceanica</name>
    <name type="common">Marine diatom</name>
    <dbReference type="NCBI Taxonomy" id="159749"/>
    <lineage>
        <taxon>Eukaryota</taxon>
        <taxon>Sar</taxon>
        <taxon>Stramenopiles</taxon>
        <taxon>Ochrophyta</taxon>
        <taxon>Bacillariophyta</taxon>
        <taxon>Coscinodiscophyceae</taxon>
        <taxon>Thalassiosirophycidae</taxon>
        <taxon>Thalassiosirales</taxon>
        <taxon>Thalassiosiraceae</taxon>
        <taxon>Thalassiosira</taxon>
    </lineage>
</organism>
<sequence>MGTRRDEEHLDWSAKQSRILTDGGKANEHYSKENGYPFTPSELPHYHLRRGDSHDVFRGWATGIDDGETRRVPFFAASRVLRCPVVGVWGRPLFAGSAGGRFEFSTNETVYNIQTNGLFVDLRVPTTQPKIEAGKRSGGATTRQVLESLNDEELKLLARQHIFAGYTLLTREGSETTRPIATRHHCIDWNYLPGKPRPRPNKWFVEVGDKNANVWRETSYATDENGQSYYFELWERIPGDDGFRLAIRKRANASGFDEADGIIVALGDHFNYILGRQFTGGERTYPSASSTVELVDMALDSGDRESAISYLTINGGHGRISTGWKIDCSVHPWLLGNNVFRCLDDTIDVVRVNGKESDPFGWSVIIGSSVWEVYECSLSSPEQLEIVLNNIRKDDGPRESRL</sequence>
<evidence type="ECO:0000313" key="1">
    <source>
        <dbReference type="EMBL" id="EJK59524.1"/>
    </source>
</evidence>
<proteinExistence type="predicted"/>